<dbReference type="GO" id="GO:0007018">
    <property type="term" value="P:microtubule-based movement"/>
    <property type="evidence" value="ECO:0007669"/>
    <property type="project" value="InterPro"/>
</dbReference>
<dbReference type="SMART" id="SM00129">
    <property type="entry name" value="KISc"/>
    <property type="match status" value="1"/>
</dbReference>
<accession>A0A7S4A3P3</accession>
<feature type="binding site" evidence="1">
    <location>
        <begin position="87"/>
        <end position="94"/>
    </location>
    <ligand>
        <name>ATP</name>
        <dbReference type="ChEBI" id="CHEBI:30616"/>
    </ligand>
</feature>
<feature type="compositionally biased region" description="Basic and acidic residues" evidence="3">
    <location>
        <begin position="887"/>
        <end position="918"/>
    </location>
</feature>
<dbReference type="Gene3D" id="3.40.850.10">
    <property type="entry name" value="Kinesin motor domain"/>
    <property type="match status" value="1"/>
</dbReference>
<feature type="coiled-coil region" evidence="2">
    <location>
        <begin position="707"/>
        <end position="778"/>
    </location>
</feature>
<dbReference type="InterPro" id="IPR027640">
    <property type="entry name" value="Kinesin-like_fam"/>
</dbReference>
<feature type="coiled-coil region" evidence="2">
    <location>
        <begin position="446"/>
        <end position="505"/>
    </location>
</feature>
<dbReference type="GO" id="GO:0008017">
    <property type="term" value="F:microtubule binding"/>
    <property type="evidence" value="ECO:0007669"/>
    <property type="project" value="InterPro"/>
</dbReference>
<dbReference type="EMBL" id="HBIW01020870">
    <property type="protein sequence ID" value="CAE0702536.1"/>
    <property type="molecule type" value="Transcribed_RNA"/>
</dbReference>
<comment type="similarity">
    <text evidence="1">Belongs to the TRAFAC class myosin-kinesin ATPase superfamily. Kinesin family.</text>
</comment>
<feature type="domain" description="Kinesin motor" evidence="4">
    <location>
        <begin position="3"/>
        <end position="322"/>
    </location>
</feature>
<evidence type="ECO:0000313" key="5">
    <source>
        <dbReference type="EMBL" id="CAE0702536.1"/>
    </source>
</evidence>
<reference evidence="5" key="1">
    <citation type="submission" date="2021-01" db="EMBL/GenBank/DDBJ databases">
        <authorList>
            <person name="Corre E."/>
            <person name="Pelletier E."/>
            <person name="Niang G."/>
            <person name="Scheremetjew M."/>
            <person name="Finn R."/>
            <person name="Kale V."/>
            <person name="Holt S."/>
            <person name="Cochrane G."/>
            <person name="Meng A."/>
            <person name="Brown T."/>
            <person name="Cohen L."/>
        </authorList>
    </citation>
    <scope>NUCLEOTIDE SEQUENCE</scope>
    <source>
        <strain evidence="5">CCMP1756</strain>
    </source>
</reference>
<keyword evidence="1" id="KW-0505">Motor protein</keyword>
<evidence type="ECO:0000256" key="1">
    <source>
        <dbReference type="PROSITE-ProRule" id="PRU00283"/>
    </source>
</evidence>
<dbReference type="SUPFAM" id="SSF52540">
    <property type="entry name" value="P-loop containing nucleoside triphosphate hydrolases"/>
    <property type="match status" value="1"/>
</dbReference>
<keyword evidence="2" id="KW-0175">Coiled coil</keyword>
<feature type="region of interest" description="Disordered" evidence="3">
    <location>
        <begin position="873"/>
        <end position="927"/>
    </location>
</feature>
<feature type="compositionally biased region" description="Basic and acidic residues" evidence="3">
    <location>
        <begin position="644"/>
        <end position="653"/>
    </location>
</feature>
<dbReference type="EMBL" id="CAKKNE010000003">
    <property type="protein sequence ID" value="CAH0371595.1"/>
    <property type="molecule type" value="Genomic_DNA"/>
</dbReference>
<feature type="region of interest" description="Disordered" evidence="3">
    <location>
        <begin position="636"/>
        <end position="657"/>
    </location>
</feature>
<dbReference type="GO" id="GO:0003777">
    <property type="term" value="F:microtubule motor activity"/>
    <property type="evidence" value="ECO:0007669"/>
    <property type="project" value="InterPro"/>
</dbReference>
<sequence>MDRVRVLCRVRPTTAEEQTRGERVVAIQGAQRLRLQNAAEYVGEHEASWAFDAAYDTDASQAQVYESIQPITQDVLRGFHATVFAYGQTGAGKTHSMFGPPDCSLDGPDAGVVPRLLKDLFAGLTAGDEVRVSCLELYDDLRDLLNEEHRPLKLRENRKDGSVVVDGAVDAVVKDVPATLALLERALVRRVVASHEMNADSSRSHFVASFRVTRPSINASAIMRLVDLAGSERVAKTKATGGTLNEAKRINSSLSALGNVIAALTSSTATHVPYRDSKLTRLLQSSLGGNAKTALLVCVSASSLHAEETVSTLRFGVRAKRVRNAAKVNVDVDDDLLAARLELAALRAERDDAVRERDAAQLQAADKEALLLTERSETTQLRDKIGALERAEAARKAAEALRAMEDSVRAAAAPPPPDLDAIYDAHAADLASSLASLRLSLQAESRKEAERAALSARNELTSVKDQHAVAQKRHDASVASLKADIARHASDLDALTSDRDRLTDQLSQRDAKIASLRSARAREVEATKGEAAAERAALAQEHEAAVAELRRTQAQALEAARKDTAQELEAARTEAAGALVALNTEAEAQRAAASKLEAELRDLREAHASEASDAAAAWEKDLAALREKHARELESLRSSAADADAQRDAHKSELAAAATAHDTELGALREAHEAELAKAGQAAAEDVAAATEAGRTAAAQEHAQELAAATKAAAATARQDAKAAEEALMEGHARELEALKKEHAKATEAKQREHDAAMDDKQKRYDEATDEMRKEHAAEVDALGNNEDAIEKAVAEALEAKARERATKEKELDQSLQWARETHARELANARKEMAEAVAAKDAEVRAAQDAHTRLLDAEAKRRADVQKAVEEKEMKLARDHAKKLSRLADDHAKALERRDQEHRAERKQDLVKADESASKYAEALQAKEREHASLIESLEEKQLRALEEKDERCKEETDAAMEAVEAAQLRANEAEAAARAHEVAAAGLARQLAAAEGRADDLNKGLDALSTEHDTVTKAVVGSRLEGAEAAYEKLRLQVELKRLKKELVTVKNDAETARHELREERARPGLLARLKNVVSRERPADIALYPTNTA</sequence>
<dbReference type="CDD" id="cd00106">
    <property type="entry name" value="KISc"/>
    <property type="match status" value="1"/>
</dbReference>
<evidence type="ECO:0000313" key="7">
    <source>
        <dbReference type="Proteomes" id="UP000789595"/>
    </source>
</evidence>
<evidence type="ECO:0000313" key="6">
    <source>
        <dbReference type="EMBL" id="CAH0371595.1"/>
    </source>
</evidence>
<dbReference type="InterPro" id="IPR027417">
    <property type="entry name" value="P-loop_NTPase"/>
</dbReference>
<evidence type="ECO:0000256" key="3">
    <source>
        <dbReference type="SAM" id="MobiDB-lite"/>
    </source>
</evidence>
<keyword evidence="7" id="KW-1185">Reference proteome</keyword>
<organism evidence="5">
    <name type="scientific">Pelagomonas calceolata</name>
    <dbReference type="NCBI Taxonomy" id="35677"/>
    <lineage>
        <taxon>Eukaryota</taxon>
        <taxon>Sar</taxon>
        <taxon>Stramenopiles</taxon>
        <taxon>Ochrophyta</taxon>
        <taxon>Pelagophyceae</taxon>
        <taxon>Pelagomonadales</taxon>
        <taxon>Pelagomonadaceae</taxon>
        <taxon>Pelagomonas</taxon>
    </lineage>
</organism>
<reference evidence="6" key="2">
    <citation type="submission" date="2021-11" db="EMBL/GenBank/DDBJ databases">
        <authorList>
            <consortium name="Genoscope - CEA"/>
            <person name="William W."/>
        </authorList>
    </citation>
    <scope>NUCLEOTIDE SEQUENCE</scope>
</reference>
<dbReference type="PANTHER" id="PTHR47968">
    <property type="entry name" value="CENTROMERE PROTEIN E"/>
    <property type="match status" value="1"/>
</dbReference>
<name>A0A7S4A3P3_9STRA</name>
<protein>
    <recommendedName>
        <fullName evidence="4">Kinesin motor domain-containing protein</fullName>
    </recommendedName>
</protein>
<dbReference type="PROSITE" id="PS50067">
    <property type="entry name" value="KINESIN_MOTOR_2"/>
    <property type="match status" value="1"/>
</dbReference>
<dbReference type="PANTHER" id="PTHR47968:SF17">
    <property type="entry name" value="KINESIN-LIKE PROTEIN"/>
    <property type="match status" value="1"/>
</dbReference>
<dbReference type="InterPro" id="IPR036961">
    <property type="entry name" value="Kinesin_motor_dom_sf"/>
</dbReference>
<keyword evidence="1" id="KW-0067">ATP-binding</keyword>
<dbReference type="GO" id="GO:0005524">
    <property type="term" value="F:ATP binding"/>
    <property type="evidence" value="ECO:0007669"/>
    <property type="project" value="UniProtKB-UniRule"/>
</dbReference>
<dbReference type="Pfam" id="PF00225">
    <property type="entry name" value="Kinesin"/>
    <property type="match status" value="1"/>
</dbReference>
<keyword evidence="1" id="KW-0547">Nucleotide-binding</keyword>
<dbReference type="InterPro" id="IPR001752">
    <property type="entry name" value="Kinesin_motor_dom"/>
</dbReference>
<dbReference type="OrthoDB" id="3176171at2759"/>
<proteinExistence type="inferred from homology"/>
<feature type="coiled-coil region" evidence="2">
    <location>
        <begin position="336"/>
        <end position="363"/>
    </location>
</feature>
<evidence type="ECO:0000259" key="4">
    <source>
        <dbReference type="PROSITE" id="PS50067"/>
    </source>
</evidence>
<evidence type="ECO:0000256" key="2">
    <source>
        <dbReference type="SAM" id="Coils"/>
    </source>
</evidence>
<dbReference type="Proteomes" id="UP000789595">
    <property type="component" value="Unassembled WGS sequence"/>
</dbReference>
<dbReference type="AlphaFoldDB" id="A0A7S4A3P3"/>
<dbReference type="PRINTS" id="PR00380">
    <property type="entry name" value="KINESINHEAVY"/>
</dbReference>
<gene>
    <name evidence="5" type="ORF">PCAL00307_LOCUS17981</name>
    <name evidence="6" type="ORF">PECAL_3P15440</name>
</gene>